<protein>
    <submittedName>
        <fullName evidence="2">Uncharacterized protein</fullName>
    </submittedName>
</protein>
<accession>A0A7R9QXE0</accession>
<proteinExistence type="predicted"/>
<dbReference type="Proteomes" id="UP000728032">
    <property type="component" value="Unassembled WGS sequence"/>
</dbReference>
<dbReference type="AlphaFoldDB" id="A0A7R9QXE0"/>
<keyword evidence="1" id="KW-0472">Membrane</keyword>
<dbReference type="OrthoDB" id="10557751at2759"/>
<keyword evidence="1" id="KW-0812">Transmembrane</keyword>
<sequence>MNNHLLISFFINDSNENNSNSYHVFGGPMIVEALKNSTKPLEELWKMGMEVLSLQTNMGTIVVKPLETSSHRLAKFELLVFIFTLVMFICTVLLCLAIICSCAKRKSVDMNQIQLNNANRRQTSTINGFDLNSASNILRDEIHEKRNHNVINLEDGWVAPIDNVIDKCGNYDMGMEVLSLQTNMGTIVVKPLETSSHRLAKFELLVFIFTLVMFICTVLLCLAIICSCAKRKSVDMNQIQLNNANRRQTATINGFDLNSASNILRDEIHEKRNHNVINLEDGWVAPIDNVIENEKITKYDNLQDTKL</sequence>
<dbReference type="EMBL" id="CAJPVJ010020250">
    <property type="protein sequence ID" value="CAG2177586.1"/>
    <property type="molecule type" value="Genomic_DNA"/>
</dbReference>
<feature type="transmembrane region" description="Helical" evidence="1">
    <location>
        <begin position="204"/>
        <end position="225"/>
    </location>
</feature>
<name>A0A7R9QXE0_9ACAR</name>
<evidence type="ECO:0000313" key="3">
    <source>
        <dbReference type="Proteomes" id="UP000728032"/>
    </source>
</evidence>
<keyword evidence="1" id="KW-1133">Transmembrane helix</keyword>
<feature type="transmembrane region" description="Helical" evidence="1">
    <location>
        <begin position="78"/>
        <end position="100"/>
    </location>
</feature>
<evidence type="ECO:0000313" key="2">
    <source>
        <dbReference type="EMBL" id="CAD7660448.1"/>
    </source>
</evidence>
<dbReference type="EMBL" id="OC935075">
    <property type="protein sequence ID" value="CAD7660448.1"/>
    <property type="molecule type" value="Genomic_DNA"/>
</dbReference>
<reference evidence="2" key="1">
    <citation type="submission" date="2020-11" db="EMBL/GenBank/DDBJ databases">
        <authorList>
            <person name="Tran Van P."/>
        </authorList>
    </citation>
    <scope>NUCLEOTIDE SEQUENCE</scope>
</reference>
<organism evidence="2">
    <name type="scientific">Oppiella nova</name>
    <dbReference type="NCBI Taxonomy" id="334625"/>
    <lineage>
        <taxon>Eukaryota</taxon>
        <taxon>Metazoa</taxon>
        <taxon>Ecdysozoa</taxon>
        <taxon>Arthropoda</taxon>
        <taxon>Chelicerata</taxon>
        <taxon>Arachnida</taxon>
        <taxon>Acari</taxon>
        <taxon>Acariformes</taxon>
        <taxon>Sarcoptiformes</taxon>
        <taxon>Oribatida</taxon>
        <taxon>Brachypylina</taxon>
        <taxon>Oppioidea</taxon>
        <taxon>Oppiidae</taxon>
        <taxon>Oppiella</taxon>
    </lineage>
</organism>
<keyword evidence="3" id="KW-1185">Reference proteome</keyword>
<gene>
    <name evidence="2" type="ORF">ONB1V03_LOCUS17016</name>
</gene>
<evidence type="ECO:0000256" key="1">
    <source>
        <dbReference type="SAM" id="Phobius"/>
    </source>
</evidence>